<evidence type="ECO:0000256" key="8">
    <source>
        <dbReference type="ARBA" id="ARBA00022842"/>
    </source>
</evidence>
<keyword evidence="4" id="KW-0819">tRNA processing</keyword>
<evidence type="ECO:0000256" key="1">
    <source>
        <dbReference type="ARBA" id="ARBA00001946"/>
    </source>
</evidence>
<dbReference type="AlphaFoldDB" id="E0VI23"/>
<protein>
    <submittedName>
        <fullName evidence="12 13">tRNA-nucleotidyltransferase 1, putative</fullName>
        <ecNumber evidence="12">2.7.7.25</ecNumber>
    </submittedName>
</protein>
<evidence type="ECO:0000256" key="4">
    <source>
        <dbReference type="ARBA" id="ARBA00022694"/>
    </source>
</evidence>
<sequence>MFYIIRSFSKNFSTNIIVNKRQFNLKFFKLHFTKKQNKVFCEFSTNINVNLPDNNFKTMKIPNLTHFISCISSEVQTLKNMFIENNHEIRIVGGAVRDLLLGKKPEDLDFATTATPDEMKKMFESNKVRMINMNGERHGTITVRLNEKNYEITTLRIDTITDGRHAEVEFTKNWFCDANRRDLTINAMYLDFNGTLYDYLTSTFVGEASLRIQEDYLRILRYFRFYGKIAKEPDNHEEEILQSIKENAKGLVTISGERIWTEISKILMGKFVYEILSKIQMLNVGSYIGFPSSCNLSELKRVTENLKKFEFSAKPMTIFSSLFHTQEEITDFYLKIKASTFDKQLGYFIILNRNDKKEQESIKVYQRYILTEQNSRQALTFSLELLKYNGNVELHKELENWRIPKFPLNGNMLKSKGVNGKVLSELKEIWIKEDFNIDNNKLLEFVPEIMNEKFSSFRDEKNEIKKLQL</sequence>
<keyword evidence="14" id="KW-1185">Reference proteome</keyword>
<dbReference type="CDD" id="cd05398">
    <property type="entry name" value="NT_ClassII-CCAase"/>
    <property type="match status" value="1"/>
</dbReference>
<dbReference type="KEGG" id="phu:Phum_PHUM219910"/>
<evidence type="ECO:0000256" key="6">
    <source>
        <dbReference type="ARBA" id="ARBA00022723"/>
    </source>
</evidence>
<dbReference type="PANTHER" id="PTHR46173">
    <property type="entry name" value="CCA TRNA NUCLEOTIDYLTRANSFERASE 1, MITOCHONDRIAL"/>
    <property type="match status" value="1"/>
</dbReference>
<dbReference type="OMA" id="NLCPKPM"/>
<dbReference type="OrthoDB" id="445712at2759"/>
<dbReference type="GeneID" id="8237650"/>
<dbReference type="GO" id="GO:0046872">
    <property type="term" value="F:metal ion binding"/>
    <property type="evidence" value="ECO:0007669"/>
    <property type="project" value="UniProtKB-KW"/>
</dbReference>
<dbReference type="eggNOG" id="KOG2159">
    <property type="taxonomic scope" value="Eukaryota"/>
</dbReference>
<dbReference type="EMBL" id="AAZO01002538">
    <property type="status" value="NOT_ANNOTATED_CDS"/>
    <property type="molecule type" value="Genomic_DNA"/>
</dbReference>
<dbReference type="Pfam" id="PF01743">
    <property type="entry name" value="PolyA_pol"/>
    <property type="match status" value="1"/>
</dbReference>
<dbReference type="VEuPathDB" id="VectorBase:PHUM219910"/>
<dbReference type="STRING" id="121224.E0VI23"/>
<keyword evidence="7" id="KW-0547">Nucleotide-binding</keyword>
<dbReference type="InterPro" id="IPR043519">
    <property type="entry name" value="NT_sf"/>
</dbReference>
<dbReference type="RefSeq" id="XP_002425767.1">
    <property type="nucleotide sequence ID" value="XM_002425722.1"/>
</dbReference>
<reference evidence="12" key="2">
    <citation type="submission" date="2007-04" db="EMBL/GenBank/DDBJ databases">
        <title>The genome of the human body louse.</title>
        <authorList>
            <consortium name="The Human Body Louse Genome Consortium"/>
            <person name="Kirkness E."/>
            <person name="Walenz B."/>
            <person name="Hass B."/>
            <person name="Bruggner R."/>
            <person name="Strausberg R."/>
        </authorList>
    </citation>
    <scope>NUCLEOTIDE SEQUENCE</scope>
    <source>
        <strain evidence="12">USDA</strain>
    </source>
</reference>
<dbReference type="PANTHER" id="PTHR46173:SF1">
    <property type="entry name" value="CCA TRNA NUCLEOTIDYLTRANSFERASE 1, MITOCHONDRIAL"/>
    <property type="match status" value="1"/>
</dbReference>
<dbReference type="SUPFAM" id="SSF81891">
    <property type="entry name" value="Poly A polymerase C-terminal region-like"/>
    <property type="match status" value="1"/>
</dbReference>
<dbReference type="EMBL" id="DS235182">
    <property type="protein sequence ID" value="EEB13029.1"/>
    <property type="molecule type" value="Genomic_DNA"/>
</dbReference>
<evidence type="ECO:0000256" key="3">
    <source>
        <dbReference type="ARBA" id="ARBA00022679"/>
    </source>
</evidence>
<reference evidence="12" key="1">
    <citation type="submission" date="2007-04" db="EMBL/GenBank/DDBJ databases">
        <title>Annotation of Pediculus humanus corporis strain USDA.</title>
        <authorList>
            <person name="Kirkness E."/>
            <person name="Hannick L."/>
            <person name="Hass B."/>
            <person name="Bruggner R."/>
            <person name="Lawson D."/>
            <person name="Bidwell S."/>
            <person name="Joardar V."/>
            <person name="Caler E."/>
            <person name="Walenz B."/>
            <person name="Inman J."/>
            <person name="Schobel S."/>
            <person name="Galinsky K."/>
            <person name="Amedeo P."/>
            <person name="Strausberg R."/>
        </authorList>
    </citation>
    <scope>NUCLEOTIDE SEQUENCE</scope>
    <source>
        <strain evidence="12">USDA</strain>
    </source>
</reference>
<dbReference type="HOGENOM" id="CLU_015961_2_0_1"/>
<dbReference type="Pfam" id="PF12627">
    <property type="entry name" value="PolyA_pol_RNAbd"/>
    <property type="match status" value="1"/>
</dbReference>
<dbReference type="GO" id="GO:0016779">
    <property type="term" value="F:nucleotidyltransferase activity"/>
    <property type="evidence" value="ECO:0007669"/>
    <property type="project" value="UniProtKB-KW"/>
</dbReference>
<evidence type="ECO:0000313" key="13">
    <source>
        <dbReference type="EnsemblMetazoa" id="PHUM219910-PA"/>
    </source>
</evidence>
<proteinExistence type="inferred from homology"/>
<dbReference type="Gene3D" id="3.30.460.10">
    <property type="entry name" value="Beta Polymerase, domain 2"/>
    <property type="match status" value="1"/>
</dbReference>
<dbReference type="InParanoid" id="E0VI23"/>
<keyword evidence="6" id="KW-0479">Metal-binding</keyword>
<evidence type="ECO:0000256" key="7">
    <source>
        <dbReference type="ARBA" id="ARBA00022741"/>
    </source>
</evidence>
<dbReference type="GO" id="GO:0005739">
    <property type="term" value="C:mitochondrion"/>
    <property type="evidence" value="ECO:0007669"/>
    <property type="project" value="TreeGrafter"/>
</dbReference>
<comment type="similarity">
    <text evidence="2 9">Belongs to the tRNA nucleotidyltransferase/poly(A) polymerase family.</text>
</comment>
<keyword evidence="5 12" id="KW-0548">Nucleotidyltransferase</keyword>
<accession>E0VI23</accession>
<evidence type="ECO:0000259" key="10">
    <source>
        <dbReference type="Pfam" id="PF01743"/>
    </source>
</evidence>
<dbReference type="CTD" id="8237650"/>
<dbReference type="FunCoup" id="E0VI23">
    <property type="interactions" value="2170"/>
</dbReference>
<dbReference type="SUPFAM" id="SSF81301">
    <property type="entry name" value="Nucleotidyltransferase"/>
    <property type="match status" value="1"/>
</dbReference>
<evidence type="ECO:0000313" key="12">
    <source>
        <dbReference type="EMBL" id="EEB13029.1"/>
    </source>
</evidence>
<dbReference type="GO" id="GO:0001680">
    <property type="term" value="P:tRNA 3'-terminal CCA addition"/>
    <property type="evidence" value="ECO:0007669"/>
    <property type="project" value="TreeGrafter"/>
</dbReference>
<dbReference type="GO" id="GO:0000049">
    <property type="term" value="F:tRNA binding"/>
    <property type="evidence" value="ECO:0007669"/>
    <property type="project" value="TreeGrafter"/>
</dbReference>
<evidence type="ECO:0000256" key="5">
    <source>
        <dbReference type="ARBA" id="ARBA00022695"/>
    </source>
</evidence>
<dbReference type="InterPro" id="IPR050264">
    <property type="entry name" value="Bact_CCA-adding_enz_type3_sf"/>
</dbReference>
<dbReference type="GO" id="GO:1990180">
    <property type="term" value="P:mitochondrial tRNA 3'-end processing"/>
    <property type="evidence" value="ECO:0007669"/>
    <property type="project" value="TreeGrafter"/>
</dbReference>
<organism>
    <name type="scientific">Pediculus humanus subsp. corporis</name>
    <name type="common">Body louse</name>
    <dbReference type="NCBI Taxonomy" id="121224"/>
    <lineage>
        <taxon>Eukaryota</taxon>
        <taxon>Metazoa</taxon>
        <taxon>Ecdysozoa</taxon>
        <taxon>Arthropoda</taxon>
        <taxon>Hexapoda</taxon>
        <taxon>Insecta</taxon>
        <taxon>Pterygota</taxon>
        <taxon>Neoptera</taxon>
        <taxon>Paraneoptera</taxon>
        <taxon>Psocodea</taxon>
        <taxon>Troctomorpha</taxon>
        <taxon>Phthiraptera</taxon>
        <taxon>Anoplura</taxon>
        <taxon>Pediculidae</taxon>
        <taxon>Pediculus</taxon>
    </lineage>
</organism>
<dbReference type="Gene3D" id="1.10.3090.10">
    <property type="entry name" value="cca-adding enzyme, domain 2"/>
    <property type="match status" value="1"/>
</dbReference>
<name>E0VI23_PEDHC</name>
<feature type="domain" description="tRNA nucleotidyltransferase/poly(A) polymerase RNA and SrmB- binding" evidence="11">
    <location>
        <begin position="237"/>
        <end position="276"/>
    </location>
</feature>
<feature type="domain" description="Poly A polymerase head" evidence="10">
    <location>
        <begin position="89"/>
        <end position="200"/>
    </location>
</feature>
<keyword evidence="3 9" id="KW-0808">Transferase</keyword>
<reference evidence="13" key="3">
    <citation type="submission" date="2020-05" db="UniProtKB">
        <authorList>
            <consortium name="EnsemblMetazoa"/>
        </authorList>
    </citation>
    <scope>IDENTIFICATION</scope>
    <source>
        <strain evidence="13">USDA</strain>
    </source>
</reference>
<dbReference type="InterPro" id="IPR032828">
    <property type="entry name" value="PolyA_RNA-bd"/>
</dbReference>
<keyword evidence="8" id="KW-0460">Magnesium</keyword>
<evidence type="ECO:0000256" key="2">
    <source>
        <dbReference type="ARBA" id="ARBA00007265"/>
    </source>
</evidence>
<dbReference type="Proteomes" id="UP000009046">
    <property type="component" value="Unassembled WGS sequence"/>
</dbReference>
<dbReference type="EnsemblMetazoa" id="PHUM219910-RA">
    <property type="protein sequence ID" value="PHUM219910-PA"/>
    <property type="gene ID" value="PHUM219910"/>
</dbReference>
<evidence type="ECO:0000259" key="11">
    <source>
        <dbReference type="Pfam" id="PF12627"/>
    </source>
</evidence>
<keyword evidence="9" id="KW-0694">RNA-binding</keyword>
<dbReference type="InterPro" id="IPR002646">
    <property type="entry name" value="PolA_pol_head_dom"/>
</dbReference>
<dbReference type="GO" id="GO:0000166">
    <property type="term" value="F:nucleotide binding"/>
    <property type="evidence" value="ECO:0007669"/>
    <property type="project" value="UniProtKB-KW"/>
</dbReference>
<comment type="cofactor">
    <cofactor evidence="1">
        <name>Mg(2+)</name>
        <dbReference type="ChEBI" id="CHEBI:18420"/>
    </cofactor>
</comment>
<gene>
    <name evidence="13" type="primary">8237650</name>
    <name evidence="12" type="ORF">Phum_PHUM219910</name>
</gene>
<evidence type="ECO:0000313" key="14">
    <source>
        <dbReference type="Proteomes" id="UP000009046"/>
    </source>
</evidence>
<evidence type="ECO:0000256" key="9">
    <source>
        <dbReference type="RuleBase" id="RU003953"/>
    </source>
</evidence>
<dbReference type="EC" id="2.7.7.25" evidence="12"/>